<dbReference type="EMBL" id="CAJOBI010360790">
    <property type="protein sequence ID" value="CAF5226070.1"/>
    <property type="molecule type" value="Genomic_DNA"/>
</dbReference>
<gene>
    <name evidence="2" type="ORF">SMN809_LOCUS84617</name>
</gene>
<dbReference type="AlphaFoldDB" id="A0A8S3K898"/>
<evidence type="ECO:0000313" key="3">
    <source>
        <dbReference type="Proteomes" id="UP000676336"/>
    </source>
</evidence>
<feature type="region of interest" description="Disordered" evidence="1">
    <location>
        <begin position="85"/>
        <end position="106"/>
    </location>
</feature>
<accession>A0A8S3K898</accession>
<reference evidence="2" key="1">
    <citation type="submission" date="2021-02" db="EMBL/GenBank/DDBJ databases">
        <authorList>
            <person name="Nowell W R."/>
        </authorList>
    </citation>
    <scope>NUCLEOTIDE SEQUENCE</scope>
</reference>
<organism evidence="2 3">
    <name type="scientific">Rotaria magnacalcarata</name>
    <dbReference type="NCBI Taxonomy" id="392030"/>
    <lineage>
        <taxon>Eukaryota</taxon>
        <taxon>Metazoa</taxon>
        <taxon>Spiralia</taxon>
        <taxon>Gnathifera</taxon>
        <taxon>Rotifera</taxon>
        <taxon>Eurotatoria</taxon>
        <taxon>Bdelloidea</taxon>
        <taxon>Philodinida</taxon>
        <taxon>Philodinidae</taxon>
        <taxon>Rotaria</taxon>
    </lineage>
</organism>
<feature type="non-terminal residue" evidence="2">
    <location>
        <position position="1"/>
    </location>
</feature>
<evidence type="ECO:0000256" key="1">
    <source>
        <dbReference type="SAM" id="MobiDB-lite"/>
    </source>
</evidence>
<feature type="compositionally biased region" description="Polar residues" evidence="1">
    <location>
        <begin position="91"/>
        <end position="106"/>
    </location>
</feature>
<name>A0A8S3K898_9BILA</name>
<sequence length="106" mass="11711">MGFENSKELYLKRNSLSYFPHVAIVSKHDTSQSQPEFSYFSIDGDSEEISEAPIKHQVKPEPSLTTTTIATAPITIPYASRTEGVTKRLDSTNTESVISNESESPS</sequence>
<comment type="caution">
    <text evidence="2">The sequence shown here is derived from an EMBL/GenBank/DDBJ whole genome shotgun (WGS) entry which is preliminary data.</text>
</comment>
<protein>
    <submittedName>
        <fullName evidence="2">Uncharacterized protein</fullName>
    </submittedName>
</protein>
<evidence type="ECO:0000313" key="2">
    <source>
        <dbReference type="EMBL" id="CAF5226070.1"/>
    </source>
</evidence>
<dbReference type="Proteomes" id="UP000676336">
    <property type="component" value="Unassembled WGS sequence"/>
</dbReference>
<proteinExistence type="predicted"/>